<feature type="domain" description="DUF5916" evidence="3">
    <location>
        <begin position="234"/>
        <end position="821"/>
    </location>
</feature>
<dbReference type="Proteomes" id="UP001500298">
    <property type="component" value="Unassembled WGS sequence"/>
</dbReference>
<organism evidence="4 5">
    <name type="scientific">Algivirga pacifica</name>
    <dbReference type="NCBI Taxonomy" id="1162670"/>
    <lineage>
        <taxon>Bacteria</taxon>
        <taxon>Pseudomonadati</taxon>
        <taxon>Bacteroidota</taxon>
        <taxon>Cytophagia</taxon>
        <taxon>Cytophagales</taxon>
        <taxon>Flammeovirgaceae</taxon>
        <taxon>Algivirga</taxon>
    </lineage>
</organism>
<gene>
    <name evidence="4" type="ORF">GCM10023331_04360</name>
</gene>
<name>A0ABP9D4C6_9BACT</name>
<dbReference type="InterPro" id="IPR045670">
    <property type="entry name" value="DUF5916"/>
</dbReference>
<evidence type="ECO:0000313" key="4">
    <source>
        <dbReference type="EMBL" id="GAA4823070.1"/>
    </source>
</evidence>
<evidence type="ECO:0008006" key="6">
    <source>
        <dbReference type="Google" id="ProtNLM"/>
    </source>
</evidence>
<dbReference type="CDD" id="cd09618">
    <property type="entry name" value="CBM9_like_2"/>
    <property type="match status" value="1"/>
</dbReference>
<dbReference type="EMBL" id="BAABJX010000009">
    <property type="protein sequence ID" value="GAA4823070.1"/>
    <property type="molecule type" value="Genomic_DNA"/>
</dbReference>
<evidence type="ECO:0000259" key="3">
    <source>
        <dbReference type="Pfam" id="PF19313"/>
    </source>
</evidence>
<evidence type="ECO:0000313" key="5">
    <source>
        <dbReference type="Proteomes" id="UP001500298"/>
    </source>
</evidence>
<keyword evidence="5" id="KW-1185">Reference proteome</keyword>
<feature type="signal peptide" evidence="1">
    <location>
        <begin position="1"/>
        <end position="22"/>
    </location>
</feature>
<reference evidence="5" key="1">
    <citation type="journal article" date="2019" name="Int. J. Syst. Evol. Microbiol.">
        <title>The Global Catalogue of Microorganisms (GCM) 10K type strain sequencing project: providing services to taxonomists for standard genome sequencing and annotation.</title>
        <authorList>
            <consortium name="The Broad Institute Genomics Platform"/>
            <consortium name="The Broad Institute Genome Sequencing Center for Infectious Disease"/>
            <person name="Wu L."/>
            <person name="Ma J."/>
        </authorList>
    </citation>
    <scope>NUCLEOTIDE SEQUENCE [LARGE SCALE GENOMIC DNA]</scope>
    <source>
        <strain evidence="5">JCM 18326</strain>
    </source>
</reference>
<keyword evidence="1" id="KW-0732">Signal</keyword>
<dbReference type="Gene3D" id="2.60.40.1190">
    <property type="match status" value="1"/>
</dbReference>
<dbReference type="Pfam" id="PF06452">
    <property type="entry name" value="CBM9_1"/>
    <property type="match status" value="1"/>
</dbReference>
<proteinExistence type="predicted"/>
<feature type="chain" id="PRO_5046769549" description="Carbohydrate family 9 binding domain-like" evidence="1">
    <location>
        <begin position="23"/>
        <end position="827"/>
    </location>
</feature>
<accession>A0ABP9D4C6</accession>
<dbReference type="InterPro" id="IPR010502">
    <property type="entry name" value="Carb-bd_dom_fam9"/>
</dbReference>
<dbReference type="RefSeq" id="WP_345368821.1">
    <property type="nucleotide sequence ID" value="NZ_BAABJX010000009.1"/>
</dbReference>
<evidence type="ECO:0000256" key="1">
    <source>
        <dbReference type="SAM" id="SignalP"/>
    </source>
</evidence>
<comment type="caution">
    <text evidence="4">The sequence shown here is derived from an EMBL/GenBank/DDBJ whole genome shotgun (WGS) entry which is preliminary data.</text>
</comment>
<dbReference type="Pfam" id="PF19313">
    <property type="entry name" value="DUF5916"/>
    <property type="match status" value="1"/>
</dbReference>
<protein>
    <recommendedName>
        <fullName evidence="6">Carbohydrate family 9 binding domain-like</fullName>
    </recommendedName>
</protein>
<sequence length="827" mass="94714">MQKVISLLLCLCCALTISTAQSFKAPRNLKAERTTVRPTIDGKLDEEAWTKHPWGFEGKFVQTTPNNGEESRVSSAIRILYDDDAIYVGVRMYDPNPDSIPRQSGFRDSFYDNADAIGIMFDTYNKQQNAMGFMTTVSGVQSDFTSTNESDPDPSWNALWKSQVSIDEQGWVAEFEIPYVSLRFPKKDIHTWGINFYRVSKRYNEEANWSFVDASVQGYLSQMGKLNGIENIKPPLRLSLSPYVSTYYNHDGESGEGAINTTAGMDLKLGLNESFTLDMTLIPDFGQVRADNQVLNLSAFEVRFDENRAFFTEGTELFNRNGLFYSRRVGSSFGGYDVNENEEVTSAPSDAPLINATKLSGRTSKGLGIGLFNAVTDRTHALLTDTLSGEQRKVLVDPLTNFNTVVFEQNLKNNSNIAFINTNVYRGTYGRMANVTGTDFKFSDKSNTYQVQGMAAMSYISERNQETDFNDIEKGYKTFLSLAKISGNWQYRTFLNVESDTYNPNDMGFMRANNEFTYGGHVQYQKFKPFGIFNNARIRLNTNIQNLYESIQFAQMNFNLNANAQFKNFWQAGMFSNFMPMQGKDFFDPRNDGYFFLRERSAAAGGWIASDYRKRFAFNAELWAWTRPSRGQIDNGISINPSFRFTDQFNMSLNSDVKLLRNEQGYVNTLYDESDEVSNVVYGRRDVRQITNTINANYAFSSKMGLDFRLRHYWSTAAYDEYYDLDKETGLLNDIIYNDLDEEGNEMHDVNFNAFNIELTYRWEFTSSSFVSVVWKNQIYTSNDQANITFMDNLNQTLTAPQLNSLSVRVSYLLDYQKSKRFLKEYI</sequence>
<feature type="domain" description="Carbohydrate-binding" evidence="2">
    <location>
        <begin position="40"/>
        <end position="187"/>
    </location>
</feature>
<dbReference type="SUPFAM" id="SSF49344">
    <property type="entry name" value="CBD9-like"/>
    <property type="match status" value="1"/>
</dbReference>
<evidence type="ECO:0000259" key="2">
    <source>
        <dbReference type="Pfam" id="PF06452"/>
    </source>
</evidence>